<comment type="caution">
    <text evidence="3">The sequence shown here is derived from an EMBL/GenBank/DDBJ whole genome shotgun (WGS) entry which is preliminary data.</text>
</comment>
<dbReference type="Proteomes" id="UP000601990">
    <property type="component" value="Unassembled WGS sequence"/>
</dbReference>
<keyword evidence="1" id="KW-0547">Nucleotide-binding</keyword>
<evidence type="ECO:0000313" key="4">
    <source>
        <dbReference type="Proteomes" id="UP000601990"/>
    </source>
</evidence>
<evidence type="ECO:0000259" key="2">
    <source>
        <dbReference type="PROSITE" id="PS50975"/>
    </source>
</evidence>
<evidence type="ECO:0000313" key="3">
    <source>
        <dbReference type="EMBL" id="NMF93580.1"/>
    </source>
</evidence>
<dbReference type="SUPFAM" id="SSF56059">
    <property type="entry name" value="Glutathione synthetase ATP-binding domain-like"/>
    <property type="match status" value="1"/>
</dbReference>
<feature type="domain" description="ATP-grasp" evidence="2">
    <location>
        <begin position="110"/>
        <end position="310"/>
    </location>
</feature>
<accession>A0ABX1N2V3</accession>
<organism evidence="3 4">
    <name type="scientific">Aromatoleum buckelii</name>
    <dbReference type="NCBI Taxonomy" id="200254"/>
    <lineage>
        <taxon>Bacteria</taxon>
        <taxon>Pseudomonadati</taxon>
        <taxon>Pseudomonadota</taxon>
        <taxon>Betaproteobacteria</taxon>
        <taxon>Rhodocyclales</taxon>
        <taxon>Rhodocyclaceae</taxon>
        <taxon>Aromatoleum</taxon>
    </lineage>
</organism>
<dbReference type="RefSeq" id="WP_169198844.1">
    <property type="nucleotide sequence ID" value="NZ_WTVH02000009.1"/>
</dbReference>
<evidence type="ECO:0000256" key="1">
    <source>
        <dbReference type="PROSITE-ProRule" id="PRU00409"/>
    </source>
</evidence>
<dbReference type="EMBL" id="WTVH01000015">
    <property type="protein sequence ID" value="NMF93580.1"/>
    <property type="molecule type" value="Genomic_DNA"/>
</dbReference>
<protein>
    <recommendedName>
        <fullName evidence="2">ATP-grasp domain-containing protein</fullName>
    </recommendedName>
</protein>
<reference evidence="3" key="1">
    <citation type="submission" date="2019-12" db="EMBL/GenBank/DDBJ databases">
        <title>Comparative genomics gives insights into the taxonomy of the Azoarcus-Aromatoleum group and reveals separate origins of nif in the plant-associated Azoarcus and non-plant-associated Aromatoleum sub-groups.</title>
        <authorList>
            <person name="Lafos M."/>
            <person name="Maluk M."/>
            <person name="Batista M."/>
            <person name="Junghare M."/>
            <person name="Carmona M."/>
            <person name="Faoro H."/>
            <person name="Cruz L.M."/>
            <person name="Battistoni F."/>
            <person name="De Souza E."/>
            <person name="Pedrosa F."/>
            <person name="Chen W.-M."/>
            <person name="Poole P.S."/>
            <person name="Dixon R.A."/>
            <person name="James E.K."/>
        </authorList>
    </citation>
    <scope>NUCLEOTIDE SEQUENCE</scope>
    <source>
        <strain evidence="3">U120</strain>
    </source>
</reference>
<keyword evidence="1" id="KW-0067">ATP-binding</keyword>
<gene>
    <name evidence="3" type="ORF">GO608_09600</name>
</gene>
<dbReference type="PROSITE" id="PS50975">
    <property type="entry name" value="ATP_GRASP"/>
    <property type="match status" value="1"/>
</dbReference>
<dbReference type="Gene3D" id="3.30.470.20">
    <property type="entry name" value="ATP-grasp fold, B domain"/>
    <property type="match status" value="1"/>
</dbReference>
<proteinExistence type="predicted"/>
<sequence length="418" mass="47644">MTPAQRARLPVLVPDVHAIGMIGVVRSLGKAGYPVHACASRADALGLSSNFASKSTRCPAYDDPQFLIWLDNYARDHDIRAIVPSEAFLLAIRPVFDRYAPLLPVRPDEDFVYEAFSKPAVLLRLLESPDSAAHLPPTLFVQDGDPLPTEALGLPIFVKGDGTDARLGNDNIVARADSANEALERIVRLRERYRRVLVQGFVPGQGTGAYFLVHQGEIRQEFMNRCLHEVPHTGGFCSLRDSWWHDAMIEDARRKIRHLGWEGIAMLEYRWDPDSDRFWFIELNARFWGALHVALYAGVDFPTQLLDTFHRATVRRVKEFPLGMQVRYTVPFEVGYVMSRWRDRRLPLAQRLRSVAGWFARFLHPGIRSDLLYPGDRKLYLLQWRAFLRGGIASFLHRARSRGLRDARTSEKQSATIT</sequence>
<dbReference type="InterPro" id="IPR011761">
    <property type="entry name" value="ATP-grasp"/>
</dbReference>
<name>A0ABX1N2V3_9RHOO</name>
<keyword evidence="4" id="KW-1185">Reference proteome</keyword>